<evidence type="ECO:0000256" key="6">
    <source>
        <dbReference type="SAM" id="MobiDB-lite"/>
    </source>
</evidence>
<keyword evidence="8" id="KW-0808">Transferase</keyword>
<keyword evidence="3" id="KW-0805">Transcription regulation</keyword>
<evidence type="ECO:0000313" key="9">
    <source>
        <dbReference type="Proteomes" id="UP001268819"/>
    </source>
</evidence>
<dbReference type="InterPro" id="IPR004839">
    <property type="entry name" value="Aminotransferase_I/II_large"/>
</dbReference>
<dbReference type="InterPro" id="IPR015421">
    <property type="entry name" value="PyrdxlP-dep_Trfase_major"/>
</dbReference>
<evidence type="ECO:0000259" key="7">
    <source>
        <dbReference type="PROSITE" id="PS50949"/>
    </source>
</evidence>
<evidence type="ECO:0000256" key="5">
    <source>
        <dbReference type="ARBA" id="ARBA00023163"/>
    </source>
</evidence>
<dbReference type="InterPro" id="IPR036388">
    <property type="entry name" value="WH-like_DNA-bd_sf"/>
</dbReference>
<dbReference type="SUPFAM" id="SSF53383">
    <property type="entry name" value="PLP-dependent transferases"/>
    <property type="match status" value="1"/>
</dbReference>
<keyword evidence="4" id="KW-0238">DNA-binding</keyword>
<proteinExistence type="inferred from homology"/>
<dbReference type="PANTHER" id="PTHR46577:SF1">
    <property type="entry name" value="HTH-TYPE TRANSCRIPTIONAL REGULATORY PROTEIN GABR"/>
    <property type="match status" value="1"/>
</dbReference>
<evidence type="ECO:0000256" key="3">
    <source>
        <dbReference type="ARBA" id="ARBA00023015"/>
    </source>
</evidence>
<keyword evidence="8" id="KW-0032">Aminotransferase</keyword>
<keyword evidence="9" id="KW-1185">Reference proteome</keyword>
<dbReference type="Gene3D" id="1.10.10.10">
    <property type="entry name" value="Winged helix-like DNA-binding domain superfamily/Winged helix DNA-binding domain"/>
    <property type="match status" value="1"/>
</dbReference>
<dbReference type="EMBL" id="JAVDSG010000001">
    <property type="protein sequence ID" value="MDR6593768.1"/>
    <property type="molecule type" value="Genomic_DNA"/>
</dbReference>
<dbReference type="Gene3D" id="3.40.640.10">
    <property type="entry name" value="Type I PLP-dependent aspartate aminotransferase-like (Major domain)"/>
    <property type="match status" value="1"/>
</dbReference>
<protein>
    <submittedName>
        <fullName evidence="8">GntR family transcriptional regulator/MocR family aminotransferase</fullName>
    </submittedName>
</protein>
<dbReference type="CDD" id="cd07377">
    <property type="entry name" value="WHTH_GntR"/>
    <property type="match status" value="1"/>
</dbReference>
<feature type="compositionally biased region" description="Basic and acidic residues" evidence="6">
    <location>
        <begin position="98"/>
        <end position="107"/>
    </location>
</feature>
<evidence type="ECO:0000256" key="4">
    <source>
        <dbReference type="ARBA" id="ARBA00023125"/>
    </source>
</evidence>
<feature type="region of interest" description="Disordered" evidence="6">
    <location>
        <begin position="81"/>
        <end position="111"/>
    </location>
</feature>
<feature type="domain" description="HTH gntR-type" evidence="7">
    <location>
        <begin position="20"/>
        <end position="88"/>
    </location>
</feature>
<dbReference type="SMART" id="SM00345">
    <property type="entry name" value="HTH_GNTR"/>
    <property type="match status" value="1"/>
</dbReference>
<keyword evidence="5" id="KW-0804">Transcription</keyword>
<dbReference type="InterPro" id="IPR015424">
    <property type="entry name" value="PyrdxlP-dep_Trfase"/>
</dbReference>
<reference evidence="8 9" key="1">
    <citation type="submission" date="2023-07" db="EMBL/GenBank/DDBJ databases">
        <title>Sequencing the genomes of 1000 actinobacteria strains.</title>
        <authorList>
            <person name="Klenk H.-P."/>
        </authorList>
    </citation>
    <scope>NUCLEOTIDE SEQUENCE [LARGE SCALE GENOMIC DNA]</scope>
    <source>
        <strain evidence="8 9">DSM 43749</strain>
    </source>
</reference>
<dbReference type="PRINTS" id="PR00035">
    <property type="entry name" value="HTHGNTR"/>
</dbReference>
<evidence type="ECO:0000256" key="2">
    <source>
        <dbReference type="ARBA" id="ARBA00022898"/>
    </source>
</evidence>
<dbReference type="PANTHER" id="PTHR46577">
    <property type="entry name" value="HTH-TYPE TRANSCRIPTIONAL REGULATORY PROTEIN GABR"/>
    <property type="match status" value="1"/>
</dbReference>
<dbReference type="InterPro" id="IPR036390">
    <property type="entry name" value="WH_DNA-bd_sf"/>
</dbReference>
<dbReference type="SUPFAM" id="SSF46785">
    <property type="entry name" value="Winged helix' DNA-binding domain"/>
    <property type="match status" value="1"/>
</dbReference>
<sequence length="452" mass="49264">MPQPWANSGVDLHLDLDPADGRRTGLERALRDAIRTGRLTPGARLPATRALALELGLARNTVAAAYDQLVAEGYLTARRGSGTQVAPLTHTTTPPTPTDHHPPRPTHDLTPGNPHATAFPTTDWLRATRRALTTAPTHTHGDPRGRPELRTALAHHLGRTRGVQATPEHIVITSGYTQALSLLAHVLPGPIAMENPGLPFHRDIVTRAGRPVLPLPVDELGARTPPDHATAAIVTPAHQYPTGVPLHPTRRHALTTWARTTGALLVENDYDGEFRYDRHPLGAVQGTAPHHVAYAGSASTTLGPAIRLGWLVLPPHWIDPVVDAKLHTDHHTETLGQLALADLITTHAYDRHIRACRLRYRRRRDLLLQRLHHHTPHGIPAGLHLLLHVPDENAVLTRAAHHGLRLGALREHWHAPGPTSRQGIVIGYATPAEHTYRAAIDALHHTLGNPTP</sequence>
<evidence type="ECO:0000313" key="8">
    <source>
        <dbReference type="EMBL" id="MDR6593768.1"/>
    </source>
</evidence>
<dbReference type="Proteomes" id="UP001268819">
    <property type="component" value="Unassembled WGS sequence"/>
</dbReference>
<keyword evidence="2" id="KW-0663">Pyridoxal phosphate</keyword>
<dbReference type="Pfam" id="PF00392">
    <property type="entry name" value="GntR"/>
    <property type="match status" value="1"/>
</dbReference>
<name>A0ABU1PSZ1_9PSEU</name>
<dbReference type="InterPro" id="IPR051446">
    <property type="entry name" value="HTH_trans_reg/aminotransferase"/>
</dbReference>
<dbReference type="Pfam" id="PF00155">
    <property type="entry name" value="Aminotran_1_2"/>
    <property type="match status" value="1"/>
</dbReference>
<dbReference type="InterPro" id="IPR000524">
    <property type="entry name" value="Tscrpt_reg_HTH_GntR"/>
</dbReference>
<dbReference type="GO" id="GO:0008483">
    <property type="term" value="F:transaminase activity"/>
    <property type="evidence" value="ECO:0007669"/>
    <property type="project" value="UniProtKB-KW"/>
</dbReference>
<accession>A0ABU1PSZ1</accession>
<dbReference type="PROSITE" id="PS50949">
    <property type="entry name" value="HTH_GNTR"/>
    <property type="match status" value="1"/>
</dbReference>
<dbReference type="CDD" id="cd00609">
    <property type="entry name" value="AAT_like"/>
    <property type="match status" value="1"/>
</dbReference>
<comment type="caution">
    <text evidence="8">The sequence shown here is derived from an EMBL/GenBank/DDBJ whole genome shotgun (WGS) entry which is preliminary data.</text>
</comment>
<evidence type="ECO:0000256" key="1">
    <source>
        <dbReference type="ARBA" id="ARBA00005384"/>
    </source>
</evidence>
<gene>
    <name evidence="8" type="ORF">J2S66_002152</name>
</gene>
<comment type="similarity">
    <text evidence="1">In the C-terminal section; belongs to the class-I pyridoxal-phosphate-dependent aminotransferase family.</text>
</comment>
<organism evidence="8 9">
    <name type="scientific">Saccharothrix longispora</name>
    <dbReference type="NCBI Taxonomy" id="33920"/>
    <lineage>
        <taxon>Bacteria</taxon>
        <taxon>Bacillati</taxon>
        <taxon>Actinomycetota</taxon>
        <taxon>Actinomycetes</taxon>
        <taxon>Pseudonocardiales</taxon>
        <taxon>Pseudonocardiaceae</taxon>
        <taxon>Saccharothrix</taxon>
    </lineage>
</organism>
<dbReference type="RefSeq" id="WP_310306759.1">
    <property type="nucleotide sequence ID" value="NZ_BAAAXB010000001.1"/>
</dbReference>